<dbReference type="HOGENOM" id="CLU_820760_0_0_3"/>
<dbReference type="STRING" id="1183438.GKIL_1585"/>
<sequence length="312" mass="31382">MLRANQDHRLVMDVRSTAPGASLRGELPLEACLSRQQPLAVRSRSPIPARAKRRSLTFWGLPLGAVALTAAGGMGTGAGVMALLLPPVPPQPTVAIKGQPAAAPALAERTPVLLPTADPRPIVAEVLAAGGRSDPFVATDAPQAVALPALAPAVPPEGSELASLVRPSQAMALLPAVPTGAAPHILPPPALVSRLLPLSTTAEAPGPLAALPPAPAAIVVAPPAAVDSAVSPSLVAIAAPEAAQAGDLSSWQLVGTALSGSNRIALLHTGGSESTVSVSEGQTVAGWLVKAIDEERIVLVQNDQQHILKIGG</sequence>
<keyword evidence="1" id="KW-1133">Transmembrane helix</keyword>
<protein>
    <submittedName>
        <fullName evidence="2">DNA polymerase III subunits gamma and tau</fullName>
    </submittedName>
</protein>
<evidence type="ECO:0000313" key="3">
    <source>
        <dbReference type="Proteomes" id="UP000017396"/>
    </source>
</evidence>
<dbReference type="Proteomes" id="UP000017396">
    <property type="component" value="Chromosome"/>
</dbReference>
<accession>U5QFZ4</accession>
<dbReference type="AlphaFoldDB" id="U5QFZ4"/>
<name>U5QFZ4_GLOK1</name>
<evidence type="ECO:0000256" key="1">
    <source>
        <dbReference type="SAM" id="Phobius"/>
    </source>
</evidence>
<feature type="transmembrane region" description="Helical" evidence="1">
    <location>
        <begin position="58"/>
        <end position="85"/>
    </location>
</feature>
<reference evidence="2 3" key="1">
    <citation type="journal article" date="2013" name="PLoS ONE">
        <title>Cultivation and Complete Genome Sequencing of Gloeobacter kilaueensis sp. nov., from a Lava Cave in Kilauea Caldera, Hawai'i.</title>
        <authorList>
            <person name="Saw J.H."/>
            <person name="Schatz M."/>
            <person name="Brown M.V."/>
            <person name="Kunkel D.D."/>
            <person name="Foster J.S."/>
            <person name="Shick H."/>
            <person name="Christensen S."/>
            <person name="Hou S."/>
            <person name="Wan X."/>
            <person name="Donachie S.P."/>
        </authorList>
    </citation>
    <scope>NUCLEOTIDE SEQUENCE [LARGE SCALE GENOMIC DNA]</scope>
    <source>
        <strain evidence="3">JS</strain>
    </source>
</reference>
<dbReference type="EMBL" id="CP003587">
    <property type="protein sequence ID" value="AGY57831.1"/>
    <property type="molecule type" value="Genomic_DNA"/>
</dbReference>
<keyword evidence="1" id="KW-0472">Membrane</keyword>
<organism evidence="2 3">
    <name type="scientific">Gloeobacter kilaueensis (strain ATCC BAA-2537 / CCAP 1431/1 / ULC 316 / JS1)</name>
    <dbReference type="NCBI Taxonomy" id="1183438"/>
    <lineage>
        <taxon>Bacteria</taxon>
        <taxon>Bacillati</taxon>
        <taxon>Cyanobacteriota</taxon>
        <taxon>Cyanophyceae</taxon>
        <taxon>Gloeobacterales</taxon>
        <taxon>Gloeobacteraceae</taxon>
        <taxon>Gloeobacter</taxon>
    </lineage>
</organism>
<keyword evidence="1" id="KW-0812">Transmembrane</keyword>
<proteinExistence type="predicted"/>
<keyword evidence="3" id="KW-1185">Reference proteome</keyword>
<gene>
    <name evidence="2" type="ORF">GKIL_1585</name>
</gene>
<evidence type="ECO:0000313" key="2">
    <source>
        <dbReference type="EMBL" id="AGY57831.1"/>
    </source>
</evidence>
<dbReference type="KEGG" id="glj:GKIL_1585"/>